<dbReference type="PANTHER" id="PTHR32305:SF15">
    <property type="entry name" value="PROTEIN RHSA-RELATED"/>
    <property type="match status" value="1"/>
</dbReference>
<feature type="domain" description="Teneurin-like YD-shell" evidence="3">
    <location>
        <begin position="1085"/>
        <end position="1235"/>
    </location>
</feature>
<dbReference type="InterPro" id="IPR022385">
    <property type="entry name" value="Rhs_assc_core"/>
</dbReference>
<feature type="region of interest" description="Disordered" evidence="2">
    <location>
        <begin position="1579"/>
        <end position="1613"/>
    </location>
</feature>
<organism evidence="4 5">
    <name type="scientific">Pseudolysobacter antarcticus</name>
    <dbReference type="NCBI Taxonomy" id="2511995"/>
    <lineage>
        <taxon>Bacteria</taxon>
        <taxon>Pseudomonadati</taxon>
        <taxon>Pseudomonadota</taxon>
        <taxon>Gammaproteobacteria</taxon>
        <taxon>Lysobacterales</taxon>
        <taxon>Rhodanobacteraceae</taxon>
        <taxon>Pseudolysobacter</taxon>
    </lineage>
</organism>
<evidence type="ECO:0000256" key="1">
    <source>
        <dbReference type="ARBA" id="ARBA00022737"/>
    </source>
</evidence>
<dbReference type="PANTHER" id="PTHR32305">
    <property type="match status" value="1"/>
</dbReference>
<dbReference type="KEGG" id="xbc:ELE36_03150"/>
<name>A0A411HG71_9GAMM</name>
<dbReference type="OrthoDB" id="6904246at2"/>
<reference evidence="4 5" key="1">
    <citation type="submission" date="2019-01" db="EMBL/GenBank/DDBJ databases">
        <title>Pseudolysobacter antarctica gen. nov., sp. nov., isolated from Fildes Peninsula, Antarctica.</title>
        <authorList>
            <person name="Wei Z."/>
            <person name="Peng F."/>
        </authorList>
    </citation>
    <scope>NUCLEOTIDE SEQUENCE [LARGE SCALE GENOMIC DNA]</scope>
    <source>
        <strain evidence="4 5">AQ6-296</strain>
    </source>
</reference>
<keyword evidence="1" id="KW-0677">Repeat</keyword>
<evidence type="ECO:0000313" key="5">
    <source>
        <dbReference type="Proteomes" id="UP000291562"/>
    </source>
</evidence>
<dbReference type="Proteomes" id="UP000291562">
    <property type="component" value="Chromosome"/>
</dbReference>
<sequence>MWRARLNSEFQCNFKRSEKGMAKVKGILGLALGVFFVGTLNASVQLQNFTVEPSIPPPPAPALPKPQPSNPKVGVTTLNTLSTVDSSIDYTDLIRSQSAVGSLDGGLLGESIDYYTGQTDFVATDVSLPGNNALPVAVGRRYHVANHAGGVLAGAFGDWDLEIPHIEGVVATATGWTVPGAGTDSRCTYFAAPPATTVTTPNGTGTVTTSVPSSEYGVGYAIVVPGAGRHELLLRASGNTQSPGSGYPIVSQDWWASGCVQRAGVPLGNPPTPDEGFQVKSPTGVTYTFDQYSARSYPSYQRPADSTTAGLMATLPRQQVWMLPTNITDRFGNWVNYTYTTNGATLSLRTITSSDGRTITLSYSGDQVSSVSDGTRTWSYGYSAGSLSSVTLPDGSSWAINFATLNSTSWTYSGATCTSLPTPSFNSSASGTIRHPTGASGTFTFTVTRQGRNGAPSSCLSNSAGVQFAAVQPSVYDVLALTRKVITGPGISSLPWTLAYAGCSSSSCSASKTATVTDPLSHTTVYTFGATYNANADLDTEGQLQSKVSGSGLRTEQYTYYTASGHAYPSQAGTPAQVRGDLAPLTTLRPTQSVTTTVNGASYTQTMGSPDAYGYPTSITHQGSSSKTDTLSYNHNTTTWVLGTLYSKSDAAQEWYAYLNSYSQPTIIDRFGRQDRSMSYAGDGTLQSITDGASHTTYYSNYKRGIPQSITHPGGGSESLSVNNLGGISTWVDTLSHQTSYGFDSMGRLSSINPPAGYHSTNISWSTGSGGWTRTETRGSYSKIDTYDAFLHSTNTSETNNRIVNRTFDADGHATFVSYPYSSSGITSVYDALGQLKSQTDGGAYPITYTYGANALTVLDRNGESTLYNFLTYDGPSTAWPTYIAGPIATTNITRDSWGKPTSLQRGGVTRSRTYNSNQLLYTTTEPENGTTTYGYDGAANVTSINHNGASTETLGYDARNRLKSVSYSTGDPSVAMTWRTDSQLDTATRGNVTLTRGYDGAGLPTSESYVIGSATYDLTYGYDLDQHLSSLTYPDNTVINYNPNVFGQPTTSGSYATGASYYANGAINGFSYGNGIAHTSSQESRQLPYTVTDAGVYSYKYGYDGNANPTSITDQLSGTNTKALTYDAGNRLHTTNASSLWGNTTFTYDTQDNLTADSTGSLSYTIDGSNRLSNATIGGVSTALTYDTRGNLSQKGTGSTATNYTFDGSNELTKVVQGGNTYTYSYDASGRRATATTSVMGSSGLVPTLQVASIYDIGGHLVYEASTANPNPDLIFANGFEPAVSPSTTTKYFYLGSHAVAKDSKNGAIDTLLYLHTDPLGSPVAQTSTTGAIAGTTTYLPYGGRYASTGTGNSAGLGYSSHYLDASGLIYMRARYYDPQLHRFISGDPNGVDAGTALNYNRYSYAGNSPYAKYDPSGRESACVLRRSCAGNGIGSGSDIPMAVGGAAAIAVGAYVGAEVIGGAAAVLSPVAADMIAYGWINGFLANPYTVATVGGAAYETALMVGSGAFSPTSTASMGDLTEAEINQIQGVVNQAGRPLSVVGSAAQGARTAESDIDYVVGPSSLPHYDGLEGELPGIDPDHGIIPGYPNPDIGPSIPFEPTDFPDGDPFE</sequence>
<dbReference type="EMBL" id="CP035704">
    <property type="protein sequence ID" value="QBB69451.1"/>
    <property type="molecule type" value="Genomic_DNA"/>
</dbReference>
<accession>A0A411HG71</accession>
<feature type="domain" description="Teneurin-like YD-shell" evidence="3">
    <location>
        <begin position="847"/>
        <end position="1044"/>
    </location>
</feature>
<gene>
    <name evidence="4" type="ORF">ELE36_03150</name>
</gene>
<keyword evidence="5" id="KW-1185">Reference proteome</keyword>
<protein>
    <recommendedName>
        <fullName evidence="3">Teneurin-like YD-shell domain-containing protein</fullName>
    </recommendedName>
</protein>
<dbReference type="InterPro" id="IPR056823">
    <property type="entry name" value="TEN-like_YD-shell"/>
</dbReference>
<dbReference type="NCBIfam" id="TIGR03696">
    <property type="entry name" value="Rhs_assc_core"/>
    <property type="match status" value="1"/>
</dbReference>
<dbReference type="Gene3D" id="2.180.10.10">
    <property type="entry name" value="RHS repeat-associated core"/>
    <property type="match status" value="2"/>
</dbReference>
<evidence type="ECO:0000259" key="3">
    <source>
        <dbReference type="Pfam" id="PF25023"/>
    </source>
</evidence>
<dbReference type="Pfam" id="PF25023">
    <property type="entry name" value="TEN_YD-shell"/>
    <property type="match status" value="2"/>
</dbReference>
<dbReference type="InterPro" id="IPR050708">
    <property type="entry name" value="T6SS_VgrG/RHS"/>
</dbReference>
<evidence type="ECO:0000313" key="4">
    <source>
        <dbReference type="EMBL" id="QBB69451.1"/>
    </source>
</evidence>
<evidence type="ECO:0000256" key="2">
    <source>
        <dbReference type="SAM" id="MobiDB-lite"/>
    </source>
</evidence>
<proteinExistence type="predicted"/>